<dbReference type="PATRIC" id="fig|658445.3.peg.3830"/>
<sequence>MDLKVKGSSLVLKIGTKAVIRRIVEGKEHQLDCKVDGAGEMIVTAKFVKKA</sequence>
<evidence type="ECO:0000313" key="2">
    <source>
        <dbReference type="EMBL" id="AJR08558.1"/>
    </source>
</evidence>
<dbReference type="EMBL" id="CP005974">
    <property type="protein sequence ID" value="AJR08558.1"/>
    <property type="molecule type" value="Genomic_DNA"/>
</dbReference>
<dbReference type="Gene3D" id="2.30.30.40">
    <property type="entry name" value="SH3 Domains"/>
    <property type="match status" value="1"/>
</dbReference>
<dbReference type="STRING" id="658445.H744_2c1892"/>
<accession>A0A0C5WN42</accession>
<keyword evidence="3" id="KW-1185">Reference proteome</keyword>
<dbReference type="SUPFAM" id="SSF82057">
    <property type="entry name" value="Prokaryotic SH3-related domain"/>
    <property type="match status" value="1"/>
</dbReference>
<name>A0A0C5WN42_9GAMM</name>
<organism evidence="2 3">
    <name type="scientific">Photobacterium gaetbulicola Gung47</name>
    <dbReference type="NCBI Taxonomy" id="658445"/>
    <lineage>
        <taxon>Bacteria</taxon>
        <taxon>Pseudomonadati</taxon>
        <taxon>Pseudomonadota</taxon>
        <taxon>Gammaproteobacteria</taxon>
        <taxon>Vibrionales</taxon>
        <taxon>Vibrionaceae</taxon>
        <taxon>Photobacterium</taxon>
    </lineage>
</organism>
<dbReference type="Proteomes" id="UP000032303">
    <property type="component" value="Chromosome 2"/>
</dbReference>
<gene>
    <name evidence="2" type="ORF">H744_2c1892</name>
</gene>
<protein>
    <recommendedName>
        <fullName evidence="1">Protein YjdM C-terminal domain-containing protein</fullName>
    </recommendedName>
</protein>
<evidence type="ECO:0000313" key="3">
    <source>
        <dbReference type="Proteomes" id="UP000032303"/>
    </source>
</evidence>
<feature type="domain" description="Protein YjdM C-terminal" evidence="1">
    <location>
        <begin position="2"/>
        <end position="51"/>
    </location>
</feature>
<dbReference type="Pfam" id="PF03831">
    <property type="entry name" value="YjdM"/>
    <property type="match status" value="1"/>
</dbReference>
<dbReference type="KEGG" id="pgb:H744_2c1892"/>
<evidence type="ECO:0000259" key="1">
    <source>
        <dbReference type="Pfam" id="PF03831"/>
    </source>
</evidence>
<dbReference type="HOGENOM" id="CLU_3102018_0_0_6"/>
<dbReference type="AlphaFoldDB" id="A0A0C5WN42"/>
<dbReference type="InterPro" id="IPR013988">
    <property type="entry name" value="YjdM_C"/>
</dbReference>
<proteinExistence type="predicted"/>
<reference evidence="2 3" key="1">
    <citation type="submission" date="2013-05" db="EMBL/GenBank/DDBJ databases">
        <title>Complete genome sequence of the lipase-producing bacterium Photobacterium gaetbulicola Gung47.</title>
        <authorList>
            <person name="Kim Y.-O."/>
        </authorList>
    </citation>
    <scope>NUCLEOTIDE SEQUENCE [LARGE SCALE GENOMIC DNA]</scope>
    <source>
        <strain evidence="2 3">Gung47</strain>
    </source>
</reference>